<proteinExistence type="predicted"/>
<protein>
    <submittedName>
        <fullName evidence="1">Uncharacterized protein</fullName>
    </submittedName>
</protein>
<dbReference type="Proteomes" id="UP000265520">
    <property type="component" value="Unassembled WGS sequence"/>
</dbReference>
<sequence length="61" mass="6893">SIFLKEMLDIPPPSEDNGDDMRLWPDSKHEFFIVALAYALLGASDIAPCSKAWCNIWKLIV</sequence>
<name>A0A392SDJ0_9FABA</name>
<organism evidence="1 2">
    <name type="scientific">Trifolium medium</name>
    <dbReference type="NCBI Taxonomy" id="97028"/>
    <lineage>
        <taxon>Eukaryota</taxon>
        <taxon>Viridiplantae</taxon>
        <taxon>Streptophyta</taxon>
        <taxon>Embryophyta</taxon>
        <taxon>Tracheophyta</taxon>
        <taxon>Spermatophyta</taxon>
        <taxon>Magnoliopsida</taxon>
        <taxon>eudicotyledons</taxon>
        <taxon>Gunneridae</taxon>
        <taxon>Pentapetalae</taxon>
        <taxon>rosids</taxon>
        <taxon>fabids</taxon>
        <taxon>Fabales</taxon>
        <taxon>Fabaceae</taxon>
        <taxon>Papilionoideae</taxon>
        <taxon>50 kb inversion clade</taxon>
        <taxon>NPAAA clade</taxon>
        <taxon>Hologalegina</taxon>
        <taxon>IRL clade</taxon>
        <taxon>Trifolieae</taxon>
        <taxon>Trifolium</taxon>
    </lineage>
</organism>
<keyword evidence="2" id="KW-1185">Reference proteome</keyword>
<dbReference type="EMBL" id="LXQA010365968">
    <property type="protein sequence ID" value="MCI47003.1"/>
    <property type="molecule type" value="Genomic_DNA"/>
</dbReference>
<feature type="non-terminal residue" evidence="1">
    <location>
        <position position="1"/>
    </location>
</feature>
<evidence type="ECO:0000313" key="2">
    <source>
        <dbReference type="Proteomes" id="UP000265520"/>
    </source>
</evidence>
<dbReference type="AlphaFoldDB" id="A0A392SDJ0"/>
<evidence type="ECO:0000313" key="1">
    <source>
        <dbReference type="EMBL" id="MCI47003.1"/>
    </source>
</evidence>
<accession>A0A392SDJ0</accession>
<comment type="caution">
    <text evidence="1">The sequence shown here is derived from an EMBL/GenBank/DDBJ whole genome shotgun (WGS) entry which is preliminary data.</text>
</comment>
<reference evidence="1 2" key="1">
    <citation type="journal article" date="2018" name="Front. Plant Sci.">
        <title>Red Clover (Trifolium pratense) and Zigzag Clover (T. medium) - A Picture of Genomic Similarities and Differences.</title>
        <authorList>
            <person name="Dluhosova J."/>
            <person name="Istvanek J."/>
            <person name="Nedelnik J."/>
            <person name="Repkova J."/>
        </authorList>
    </citation>
    <scope>NUCLEOTIDE SEQUENCE [LARGE SCALE GENOMIC DNA]</scope>
    <source>
        <strain evidence="2">cv. 10/8</strain>
        <tissue evidence="1">Leaf</tissue>
    </source>
</reference>